<organism evidence="1 2">
    <name type="scientific">Strongylus vulgaris</name>
    <name type="common">Blood worm</name>
    <dbReference type="NCBI Taxonomy" id="40348"/>
    <lineage>
        <taxon>Eukaryota</taxon>
        <taxon>Metazoa</taxon>
        <taxon>Ecdysozoa</taxon>
        <taxon>Nematoda</taxon>
        <taxon>Chromadorea</taxon>
        <taxon>Rhabditida</taxon>
        <taxon>Rhabditina</taxon>
        <taxon>Rhabditomorpha</taxon>
        <taxon>Strongyloidea</taxon>
        <taxon>Strongylidae</taxon>
        <taxon>Strongylus</taxon>
    </lineage>
</organism>
<keyword evidence="2" id="KW-1185">Reference proteome</keyword>
<proteinExistence type="predicted"/>
<dbReference type="AlphaFoldDB" id="A0A3P7J4A1"/>
<accession>A0A3P7J4A1</accession>
<reference evidence="1 2" key="1">
    <citation type="submission" date="2018-11" db="EMBL/GenBank/DDBJ databases">
        <authorList>
            <consortium name="Pathogen Informatics"/>
        </authorList>
    </citation>
    <scope>NUCLEOTIDE SEQUENCE [LARGE SCALE GENOMIC DNA]</scope>
</reference>
<gene>
    <name evidence="1" type="ORF">SVUK_LOCUS15029</name>
</gene>
<protein>
    <submittedName>
        <fullName evidence="1">Uncharacterized protein</fullName>
    </submittedName>
</protein>
<name>A0A3P7J4A1_STRVU</name>
<dbReference type="EMBL" id="UYYB01107148">
    <property type="protein sequence ID" value="VDM80031.1"/>
    <property type="molecule type" value="Genomic_DNA"/>
</dbReference>
<dbReference type="Proteomes" id="UP000270094">
    <property type="component" value="Unassembled WGS sequence"/>
</dbReference>
<evidence type="ECO:0000313" key="2">
    <source>
        <dbReference type="Proteomes" id="UP000270094"/>
    </source>
</evidence>
<sequence>MDKIFRFDEQEFVSKPVVLRKFFEDALRERDSMQFFGAYMGEKNAWRSKFIPWLRSMNLVDDSALIDIRLLVHKVARSCRHPTKQYCYDKDGGRSYSQLDKRTRFRSVNILQELNAKRKNPQYKSISLRSMLYDKYDPYVFVQRAHQYSLTALSTHQLSFYNPYEDMCCQPSNDINSFRKAEDVPNQSNGFYVGSSISNANSVENLQPGWSLCNEIDDFFSYTTVPCQNSFTVLGNTCEPQNNPSTIIAPMAQHVSPLPRNGIEGQEFAAVQDYSFKSEKVDLKVEDCFAVEGASFAASAPPFVRKVENEVVIIKQEEPEACKFFLSYGNI</sequence>
<dbReference type="OrthoDB" id="46583at2759"/>
<evidence type="ECO:0000313" key="1">
    <source>
        <dbReference type="EMBL" id="VDM80031.1"/>
    </source>
</evidence>